<dbReference type="Proteomes" id="UP000081671">
    <property type="component" value="Unplaced"/>
</dbReference>
<feature type="domain" description="C2H2-type" evidence="12">
    <location>
        <begin position="440"/>
        <end position="467"/>
    </location>
</feature>
<feature type="domain" description="C2H2-type" evidence="12">
    <location>
        <begin position="300"/>
        <end position="327"/>
    </location>
</feature>
<dbReference type="FunFam" id="3.30.160.60:FF:002343">
    <property type="entry name" value="Zinc finger protein 33A"/>
    <property type="match status" value="2"/>
</dbReference>
<evidence type="ECO:0000256" key="8">
    <source>
        <dbReference type="ARBA" id="ARBA00023125"/>
    </source>
</evidence>
<evidence type="ECO:0000256" key="10">
    <source>
        <dbReference type="ARBA" id="ARBA00023242"/>
    </source>
</evidence>
<dbReference type="GO" id="GO:0031519">
    <property type="term" value="C:PcG protein complex"/>
    <property type="evidence" value="ECO:0007669"/>
    <property type="project" value="TreeGrafter"/>
</dbReference>
<feature type="domain" description="KRAB" evidence="13">
    <location>
        <begin position="32"/>
        <end position="103"/>
    </location>
</feature>
<dbReference type="Pfam" id="PF00096">
    <property type="entry name" value="zf-C2H2"/>
    <property type="match status" value="6"/>
</dbReference>
<sequence length="594" mass="68849">MDSVWSFRSCKKAHRNCWEQKDVVNFILEGLVSFEDVAVDFSLEEWQDLDSAQRTLYKDVMMETYSNLVFLGHCVPKPEVIVKLEQGTEPWMGGASDKNFSDVPQVDHLIEMCQKSTERYLCQVVVTNRDTVEQSVRLRRTFNLSSIHMSELAMNNGNSLGMGTKESIVHQNILLHSDSDEYHAGEKLVVAHVVEQALRHSIHFGQHHQSPADQQNYEYGGEGKVLNSDTIFFIHKKAHVGESSCKYKEYKEAYDMPSLIVQEIAQVKRRTLECTVCGKTFNINSILAKYQKMYTGENTYVCNKCEKSLTKKVNHKTHQRKYPKEKPCEYNKCTKSFCQKSDHNFQSKTHTGEKKHEYNKHSTSFCCISEVTVHQKTHIEEKPYECNECRKSFSLKSDLSKHQRTHTGEKPYKCKKCGKSYKQSSHFSVHQRTHTGEKPYECSRCGKSFKRMSNLNLHQRTHTGEKPYDCKKCEKSFNRKSSLNMHQRIHTGEKPYGCNICGKSFNHKSHLSVHQRTHTGEKLYECSKYGKSFNNKSYLSVHQRTHTGEKPYECNKCGKCFNYKSYLSVHQRTHTGEKPYECNKCAVFQPVIQS</sequence>
<evidence type="ECO:0000256" key="4">
    <source>
        <dbReference type="ARBA" id="ARBA00022737"/>
    </source>
</evidence>
<evidence type="ECO:0000256" key="6">
    <source>
        <dbReference type="ARBA" id="ARBA00022833"/>
    </source>
</evidence>
<accession>A0A1S3GTK3</accession>
<evidence type="ECO:0000256" key="11">
    <source>
        <dbReference type="PROSITE-ProRule" id="PRU00042"/>
    </source>
</evidence>
<dbReference type="InParanoid" id="A0A1S3GTK3"/>
<dbReference type="SMART" id="SM00355">
    <property type="entry name" value="ZnF_C2H2"/>
    <property type="match status" value="8"/>
</dbReference>
<dbReference type="GO" id="GO:0000978">
    <property type="term" value="F:RNA polymerase II cis-regulatory region sequence-specific DNA binding"/>
    <property type="evidence" value="ECO:0007669"/>
    <property type="project" value="TreeGrafter"/>
</dbReference>
<keyword evidence="14" id="KW-1185">Reference proteome</keyword>
<dbReference type="PANTHER" id="PTHR14003">
    <property type="entry name" value="TRANSCRIPTIONAL REPRESSOR PROTEIN YY"/>
    <property type="match status" value="1"/>
</dbReference>
<keyword evidence="6" id="KW-0862">Zinc</keyword>
<keyword evidence="10" id="KW-0539">Nucleus</keyword>
<dbReference type="Gene3D" id="6.10.140.140">
    <property type="match status" value="1"/>
</dbReference>
<dbReference type="GO" id="GO:0000981">
    <property type="term" value="F:DNA-binding transcription factor activity, RNA polymerase II-specific"/>
    <property type="evidence" value="ECO:0007669"/>
    <property type="project" value="TreeGrafter"/>
</dbReference>
<feature type="domain" description="C2H2-type" evidence="12">
    <location>
        <begin position="272"/>
        <end position="299"/>
    </location>
</feature>
<dbReference type="SUPFAM" id="SSF109640">
    <property type="entry name" value="KRAB domain (Kruppel-associated box)"/>
    <property type="match status" value="1"/>
</dbReference>
<evidence type="ECO:0000256" key="9">
    <source>
        <dbReference type="ARBA" id="ARBA00023163"/>
    </source>
</evidence>
<organism evidence="14 15">
    <name type="scientific">Dipodomys ordii</name>
    <name type="common">Ord's kangaroo rat</name>
    <dbReference type="NCBI Taxonomy" id="10020"/>
    <lineage>
        <taxon>Eukaryota</taxon>
        <taxon>Metazoa</taxon>
        <taxon>Chordata</taxon>
        <taxon>Craniata</taxon>
        <taxon>Vertebrata</taxon>
        <taxon>Euteleostomi</taxon>
        <taxon>Mammalia</taxon>
        <taxon>Eutheria</taxon>
        <taxon>Euarchontoglires</taxon>
        <taxon>Glires</taxon>
        <taxon>Rodentia</taxon>
        <taxon>Castorimorpha</taxon>
        <taxon>Heteromyidae</taxon>
        <taxon>Dipodomyinae</taxon>
        <taxon>Dipodomys</taxon>
    </lineage>
</organism>
<evidence type="ECO:0000256" key="3">
    <source>
        <dbReference type="ARBA" id="ARBA00022723"/>
    </source>
</evidence>
<keyword evidence="4" id="KW-0677">Repeat</keyword>
<reference evidence="15" key="1">
    <citation type="submission" date="2025-08" db="UniProtKB">
        <authorList>
            <consortium name="RefSeq"/>
        </authorList>
    </citation>
    <scope>IDENTIFICATION</scope>
    <source>
        <tissue evidence="15">Kidney</tissue>
    </source>
</reference>
<feature type="domain" description="C2H2-type" evidence="12">
    <location>
        <begin position="496"/>
        <end position="523"/>
    </location>
</feature>
<name>A0A1S3GTK3_DIPOR</name>
<evidence type="ECO:0000256" key="1">
    <source>
        <dbReference type="ARBA" id="ARBA00004123"/>
    </source>
</evidence>
<dbReference type="SUPFAM" id="SSF57667">
    <property type="entry name" value="beta-beta-alpha zinc fingers"/>
    <property type="match status" value="6"/>
</dbReference>
<gene>
    <name evidence="15" type="primary">LOC106001650</name>
</gene>
<dbReference type="FunFam" id="3.30.160.60:FF:000139">
    <property type="entry name" value="zinc finger protein 1 homolog"/>
    <property type="match status" value="1"/>
</dbReference>
<dbReference type="GeneID" id="106001650"/>
<dbReference type="SMART" id="SM00349">
    <property type="entry name" value="KRAB"/>
    <property type="match status" value="1"/>
</dbReference>
<dbReference type="FunFam" id="3.30.160.60:FF:000295">
    <property type="entry name" value="zinc finger protein 19"/>
    <property type="match status" value="1"/>
</dbReference>
<feature type="domain" description="C2H2-type" evidence="12">
    <location>
        <begin position="326"/>
        <end position="355"/>
    </location>
</feature>
<dbReference type="OrthoDB" id="427030at2759"/>
<feature type="domain" description="C2H2-type" evidence="12">
    <location>
        <begin position="468"/>
        <end position="495"/>
    </location>
</feature>
<evidence type="ECO:0000313" key="15">
    <source>
        <dbReference type="RefSeq" id="XP_012892136.1"/>
    </source>
</evidence>
<evidence type="ECO:0000256" key="2">
    <source>
        <dbReference type="ARBA" id="ARBA00006991"/>
    </source>
</evidence>
<dbReference type="FunFam" id="3.30.160.60:FF:002254">
    <property type="entry name" value="Zinc finger protein 540"/>
    <property type="match status" value="1"/>
</dbReference>
<dbReference type="CDD" id="cd07765">
    <property type="entry name" value="KRAB_A-box"/>
    <property type="match status" value="1"/>
</dbReference>
<dbReference type="Pfam" id="PF01352">
    <property type="entry name" value="KRAB"/>
    <property type="match status" value="1"/>
</dbReference>
<comment type="similarity">
    <text evidence="2">Belongs to the krueppel C2H2-type zinc-finger protein family.</text>
</comment>
<dbReference type="PROSITE" id="PS50805">
    <property type="entry name" value="KRAB"/>
    <property type="match status" value="1"/>
</dbReference>
<dbReference type="Gene3D" id="3.30.160.60">
    <property type="entry name" value="Classic Zinc Finger"/>
    <property type="match status" value="9"/>
</dbReference>
<proteinExistence type="inferred from homology"/>
<dbReference type="FunFam" id="3.30.160.60:FF:000624">
    <property type="entry name" value="zinc finger protein 697"/>
    <property type="match status" value="1"/>
</dbReference>
<evidence type="ECO:0000259" key="13">
    <source>
        <dbReference type="PROSITE" id="PS50805"/>
    </source>
</evidence>
<dbReference type="GO" id="GO:0005667">
    <property type="term" value="C:transcription regulator complex"/>
    <property type="evidence" value="ECO:0007669"/>
    <property type="project" value="TreeGrafter"/>
</dbReference>
<feature type="domain" description="C2H2-type" evidence="12">
    <location>
        <begin position="412"/>
        <end position="439"/>
    </location>
</feature>
<keyword evidence="3" id="KW-0479">Metal-binding</keyword>
<feature type="domain" description="C2H2-type" evidence="12">
    <location>
        <begin position="384"/>
        <end position="411"/>
    </location>
</feature>
<dbReference type="InterPro" id="IPR001909">
    <property type="entry name" value="KRAB"/>
</dbReference>
<dbReference type="PANTHER" id="PTHR14003:SF23">
    <property type="entry name" value="ZINC FINGER PROTEIN 143"/>
    <property type="match status" value="1"/>
</dbReference>
<dbReference type="AlphaFoldDB" id="A0A1S3GTK3"/>
<dbReference type="GO" id="GO:0000785">
    <property type="term" value="C:chromatin"/>
    <property type="evidence" value="ECO:0007669"/>
    <property type="project" value="TreeGrafter"/>
</dbReference>
<evidence type="ECO:0000256" key="7">
    <source>
        <dbReference type="ARBA" id="ARBA00023015"/>
    </source>
</evidence>
<dbReference type="GO" id="GO:0008270">
    <property type="term" value="F:zinc ion binding"/>
    <property type="evidence" value="ECO:0007669"/>
    <property type="project" value="UniProtKB-KW"/>
</dbReference>
<dbReference type="PROSITE" id="PS00028">
    <property type="entry name" value="ZINC_FINGER_C2H2_1"/>
    <property type="match status" value="6"/>
</dbReference>
<comment type="subcellular location">
    <subcellularLocation>
        <location evidence="1">Nucleus</location>
    </subcellularLocation>
</comment>
<keyword evidence="7" id="KW-0805">Transcription regulation</keyword>
<feature type="domain" description="C2H2-type" evidence="12">
    <location>
        <begin position="552"/>
        <end position="579"/>
    </location>
</feature>
<dbReference type="FunFam" id="3.30.160.60:FF:001498">
    <property type="entry name" value="Zinc finger protein 404"/>
    <property type="match status" value="1"/>
</dbReference>
<keyword evidence="5 11" id="KW-0863">Zinc-finger</keyword>
<evidence type="ECO:0000313" key="14">
    <source>
        <dbReference type="Proteomes" id="UP000081671"/>
    </source>
</evidence>
<evidence type="ECO:0000256" key="5">
    <source>
        <dbReference type="ARBA" id="ARBA00022771"/>
    </source>
</evidence>
<dbReference type="InterPro" id="IPR036051">
    <property type="entry name" value="KRAB_dom_sf"/>
</dbReference>
<keyword evidence="8" id="KW-0238">DNA-binding</keyword>
<dbReference type="PROSITE" id="PS50157">
    <property type="entry name" value="ZINC_FINGER_C2H2_2"/>
    <property type="match status" value="10"/>
</dbReference>
<dbReference type="KEGG" id="dord:106001650"/>
<dbReference type="InterPro" id="IPR013087">
    <property type="entry name" value="Znf_C2H2_type"/>
</dbReference>
<keyword evidence="9" id="KW-0804">Transcription</keyword>
<protein>
    <submittedName>
        <fullName evidence="15">Zinc finger protein 717-like</fullName>
    </submittedName>
</protein>
<dbReference type="InterPro" id="IPR036236">
    <property type="entry name" value="Znf_C2H2_sf"/>
</dbReference>
<dbReference type="RefSeq" id="XP_012892136.1">
    <property type="nucleotide sequence ID" value="XM_013036682.1"/>
</dbReference>
<evidence type="ECO:0000259" key="12">
    <source>
        <dbReference type="PROSITE" id="PS50157"/>
    </source>
</evidence>
<feature type="domain" description="C2H2-type" evidence="12">
    <location>
        <begin position="524"/>
        <end position="551"/>
    </location>
</feature>